<comment type="caution">
    <text evidence="8">The sequence shown here is derived from an EMBL/GenBank/DDBJ whole genome shotgun (WGS) entry which is preliminary data.</text>
</comment>
<dbReference type="RefSeq" id="WP_229674153.1">
    <property type="nucleotide sequence ID" value="NZ_BMJP01000009.1"/>
</dbReference>
<sequence length="417" mass="42813">MSTIPPVTDSAPMDSTPPIRDRTPEASEVQRGITPVSRVQAKGKFAPLAGGALVVAALLWVNLGGRDDTDSGNTMAMAETARNRPNETARQVAEYQPGRVPTIATAALDPNAPSLGATNLAPGTPGTTTLPNGQVVPAIQPGAYPANGQSGGARQMSPAQTLAQASRRSPLLVFGAGEDSGAGQQGAAPGGNGAGGQLGGVQNVSAEQEGPGELDRLRRASAIGESRATMMPSRNYLITAGTLIPCILQTAMNSTQPGYTSCIVPRDVFSENGRVVLLEKGTKVLGQYQGGLQQGQNRLFVVWTRATTPRGVAIELGSPASDALGRAGMAGGVDTFFWARFGGALMLSLIDAGGQAASNAVASSGSYNVSQPSNAAGQSLQQSQNIRPVLTKNQGEEVGIFVAKDFNFSDVYGLAIK</sequence>
<evidence type="ECO:0000256" key="6">
    <source>
        <dbReference type="ARBA" id="ARBA00023136"/>
    </source>
</evidence>
<evidence type="ECO:0000256" key="3">
    <source>
        <dbReference type="ARBA" id="ARBA00022475"/>
    </source>
</evidence>
<evidence type="ECO:0000313" key="8">
    <source>
        <dbReference type="EMBL" id="MBB5730901.1"/>
    </source>
</evidence>
<evidence type="ECO:0000256" key="5">
    <source>
        <dbReference type="ARBA" id="ARBA00022989"/>
    </source>
</evidence>
<dbReference type="InterPro" id="IPR047695">
    <property type="entry name" value="T4SS_VirB10/PtlG"/>
</dbReference>
<dbReference type="EMBL" id="JACIJR010000011">
    <property type="protein sequence ID" value="MBB5730901.1"/>
    <property type="molecule type" value="Genomic_DNA"/>
</dbReference>
<keyword evidence="6" id="KW-0472">Membrane</keyword>
<dbReference type="NCBIfam" id="NF038091">
    <property type="entry name" value="T4SS_VirB10"/>
    <property type="match status" value="1"/>
</dbReference>
<organism evidence="8 9">
    <name type="scientific">Sphingomonas prati</name>
    <dbReference type="NCBI Taxonomy" id="1843237"/>
    <lineage>
        <taxon>Bacteria</taxon>
        <taxon>Pseudomonadati</taxon>
        <taxon>Pseudomonadota</taxon>
        <taxon>Alphaproteobacteria</taxon>
        <taxon>Sphingomonadales</taxon>
        <taxon>Sphingomonadaceae</taxon>
        <taxon>Sphingomonas</taxon>
    </lineage>
</organism>
<feature type="region of interest" description="Disordered" evidence="7">
    <location>
        <begin position="1"/>
        <end position="32"/>
    </location>
</feature>
<feature type="compositionally biased region" description="Gly residues" evidence="7">
    <location>
        <begin position="178"/>
        <end position="199"/>
    </location>
</feature>
<evidence type="ECO:0000256" key="2">
    <source>
        <dbReference type="ARBA" id="ARBA00010265"/>
    </source>
</evidence>
<dbReference type="InterPro" id="IPR005498">
    <property type="entry name" value="T4SS_VirB10/TraB/TrbI"/>
</dbReference>
<dbReference type="Proteomes" id="UP000546701">
    <property type="component" value="Unassembled WGS sequence"/>
</dbReference>
<evidence type="ECO:0000313" key="9">
    <source>
        <dbReference type="Proteomes" id="UP000546701"/>
    </source>
</evidence>
<protein>
    <submittedName>
        <fullName evidence="8">Type IV secretion system protein VirB10</fullName>
    </submittedName>
</protein>
<keyword evidence="3" id="KW-1003">Cell membrane</keyword>
<name>A0A7W9BVP2_9SPHN</name>
<feature type="region of interest" description="Disordered" evidence="7">
    <location>
        <begin position="175"/>
        <end position="213"/>
    </location>
</feature>
<keyword evidence="9" id="KW-1185">Reference proteome</keyword>
<evidence type="ECO:0000256" key="4">
    <source>
        <dbReference type="ARBA" id="ARBA00022692"/>
    </source>
</evidence>
<dbReference type="Pfam" id="PF03743">
    <property type="entry name" value="TrbI"/>
    <property type="match status" value="1"/>
</dbReference>
<reference evidence="8 9" key="1">
    <citation type="submission" date="2020-08" db="EMBL/GenBank/DDBJ databases">
        <title>Genomic Encyclopedia of Type Strains, Phase IV (KMG-IV): sequencing the most valuable type-strain genomes for metagenomic binning, comparative biology and taxonomic classification.</title>
        <authorList>
            <person name="Goeker M."/>
        </authorList>
    </citation>
    <scope>NUCLEOTIDE SEQUENCE [LARGE SCALE GENOMIC DNA]</scope>
    <source>
        <strain evidence="8 9">DSM 103336</strain>
    </source>
</reference>
<dbReference type="InterPro" id="IPR042217">
    <property type="entry name" value="T4SS_VirB10/TrbI"/>
</dbReference>
<dbReference type="CDD" id="cd16429">
    <property type="entry name" value="VirB10"/>
    <property type="match status" value="1"/>
</dbReference>
<comment type="subcellular location">
    <subcellularLocation>
        <location evidence="1">Cell membrane</location>
        <topology evidence="1">Single-pass membrane protein</topology>
    </subcellularLocation>
</comment>
<accession>A0A7W9BVP2</accession>
<dbReference type="AlphaFoldDB" id="A0A7W9BVP2"/>
<keyword evidence="4" id="KW-0812">Transmembrane</keyword>
<keyword evidence="5" id="KW-1133">Transmembrane helix</keyword>
<dbReference type="GO" id="GO:0005886">
    <property type="term" value="C:plasma membrane"/>
    <property type="evidence" value="ECO:0007669"/>
    <property type="project" value="UniProtKB-SubCell"/>
</dbReference>
<evidence type="ECO:0000256" key="1">
    <source>
        <dbReference type="ARBA" id="ARBA00004162"/>
    </source>
</evidence>
<dbReference type="Gene3D" id="2.40.128.260">
    <property type="entry name" value="Type IV secretion system, VirB10/TraB/TrbI"/>
    <property type="match status" value="2"/>
</dbReference>
<gene>
    <name evidence="8" type="ORF">FHS99_003408</name>
</gene>
<proteinExistence type="inferred from homology"/>
<comment type="similarity">
    <text evidence="2">Belongs to the TrbI/VirB10 family.</text>
</comment>
<evidence type="ECO:0000256" key="7">
    <source>
        <dbReference type="SAM" id="MobiDB-lite"/>
    </source>
</evidence>